<evidence type="ECO:0000313" key="3">
    <source>
        <dbReference type="Proteomes" id="UP000064893"/>
    </source>
</evidence>
<dbReference type="InterPro" id="IPR010539">
    <property type="entry name" value="BaxI_1-like"/>
</dbReference>
<gene>
    <name evidence="2" type="ORF">L21SP5_02309</name>
</gene>
<protein>
    <submittedName>
        <fullName evidence="2">Putative membrane protein</fullName>
    </submittedName>
</protein>
<accession>A0A0S2I1B3</accession>
<evidence type="ECO:0000313" key="2">
    <source>
        <dbReference type="EMBL" id="ALO15941.1"/>
    </source>
</evidence>
<dbReference type="Proteomes" id="UP000064893">
    <property type="component" value="Chromosome"/>
</dbReference>
<reference evidence="2 3" key="1">
    <citation type="submission" date="2015-11" db="EMBL/GenBank/DDBJ databases">
        <title>Description and complete genome sequence of a novel strain predominating in hypersaline microbial mats and representing a new family of the Bacteriodetes phylum.</title>
        <authorList>
            <person name="Spring S."/>
            <person name="Bunk B."/>
            <person name="Sproer C."/>
            <person name="Klenk H.-P."/>
        </authorList>
    </citation>
    <scope>NUCLEOTIDE SEQUENCE [LARGE SCALE GENOMIC DNA]</scope>
    <source>
        <strain evidence="2 3">L21-Spi-D4</strain>
    </source>
</reference>
<feature type="transmembrane region" description="Helical" evidence="1">
    <location>
        <begin position="35"/>
        <end position="51"/>
    </location>
</feature>
<dbReference type="AlphaFoldDB" id="A0A0S2I1B3"/>
<sequence>MLRTSNPALSEKIFRKSVAESGAQTMTINGSIQKTALLVFLTVAGASYTWSKFLSAGPEMVQGWMIGGAIGGFIAAMVIVFKRNLAKYVAPIYAVLEGLFLGAISAYFNAMFPAEGIVMRAIALTFGVLFAMLMLYRAGIIKPTKKFRAGVMAATGGVALVYFVTIIANMFGANLTFMYESSPLGIGISLVIVIIASLNLILDFDFIEKGSQAGLDKNMEWYAAFGLMVTLIWLYIEILRLLALFAGRD</sequence>
<dbReference type="PANTHER" id="PTHR41282:SF1">
    <property type="entry name" value="CONSERVED TRANSMEMBRANE PROTEIN-RELATED"/>
    <property type="match status" value="1"/>
</dbReference>
<keyword evidence="1" id="KW-0812">Transmembrane</keyword>
<dbReference type="PATRIC" id="fig|1307839.3.peg.2428"/>
<keyword evidence="1" id="KW-1133">Transmembrane helix</keyword>
<organism evidence="2 3">
    <name type="scientific">Salinivirga cyanobacteriivorans</name>
    <dbReference type="NCBI Taxonomy" id="1307839"/>
    <lineage>
        <taxon>Bacteria</taxon>
        <taxon>Pseudomonadati</taxon>
        <taxon>Bacteroidota</taxon>
        <taxon>Bacteroidia</taxon>
        <taxon>Bacteroidales</taxon>
        <taxon>Salinivirgaceae</taxon>
        <taxon>Salinivirga</taxon>
    </lineage>
</organism>
<dbReference type="Pfam" id="PF12811">
    <property type="entry name" value="BaxI_1"/>
    <property type="match status" value="1"/>
</dbReference>
<proteinExistence type="predicted"/>
<feature type="transmembrane region" description="Helical" evidence="1">
    <location>
        <begin position="88"/>
        <end position="111"/>
    </location>
</feature>
<dbReference type="PANTHER" id="PTHR41282">
    <property type="entry name" value="CONSERVED TRANSMEMBRANE PROTEIN-RELATED"/>
    <property type="match status" value="1"/>
</dbReference>
<dbReference type="EMBL" id="CP013118">
    <property type="protein sequence ID" value="ALO15941.1"/>
    <property type="molecule type" value="Genomic_DNA"/>
</dbReference>
<keyword evidence="3" id="KW-1185">Reference proteome</keyword>
<dbReference type="PIRSF" id="PIRSF009160">
    <property type="entry name" value="UCP009160"/>
    <property type="match status" value="1"/>
</dbReference>
<feature type="transmembrane region" description="Helical" evidence="1">
    <location>
        <begin position="222"/>
        <end position="246"/>
    </location>
</feature>
<feature type="transmembrane region" description="Helical" evidence="1">
    <location>
        <begin position="63"/>
        <end position="81"/>
    </location>
</feature>
<dbReference type="STRING" id="1307839.L21SP5_02309"/>
<feature type="transmembrane region" description="Helical" evidence="1">
    <location>
        <begin position="117"/>
        <end position="138"/>
    </location>
</feature>
<name>A0A0S2I1B3_9BACT</name>
<dbReference type="OrthoDB" id="116480at2"/>
<keyword evidence="1" id="KW-0472">Membrane</keyword>
<evidence type="ECO:0000256" key="1">
    <source>
        <dbReference type="SAM" id="Phobius"/>
    </source>
</evidence>
<dbReference type="KEGG" id="blq:L21SP5_02309"/>
<feature type="transmembrane region" description="Helical" evidence="1">
    <location>
        <begin position="150"/>
        <end position="172"/>
    </location>
</feature>
<feature type="transmembrane region" description="Helical" evidence="1">
    <location>
        <begin position="184"/>
        <end position="202"/>
    </location>
</feature>
<dbReference type="RefSeq" id="WP_057953358.1">
    <property type="nucleotide sequence ID" value="NZ_CP013118.1"/>
</dbReference>